<accession>A0A4Y2CMA7</accession>
<evidence type="ECO:0000313" key="3">
    <source>
        <dbReference type="Proteomes" id="UP000499080"/>
    </source>
</evidence>
<feature type="compositionally biased region" description="Polar residues" evidence="1">
    <location>
        <begin position="1"/>
        <end position="12"/>
    </location>
</feature>
<comment type="caution">
    <text evidence="2">The sequence shown here is derived from an EMBL/GenBank/DDBJ whole genome shotgun (WGS) entry which is preliminary data.</text>
</comment>
<keyword evidence="3" id="KW-1185">Reference proteome</keyword>
<organism evidence="2 3">
    <name type="scientific">Araneus ventricosus</name>
    <name type="common">Orbweaver spider</name>
    <name type="synonym">Epeira ventricosa</name>
    <dbReference type="NCBI Taxonomy" id="182803"/>
    <lineage>
        <taxon>Eukaryota</taxon>
        <taxon>Metazoa</taxon>
        <taxon>Ecdysozoa</taxon>
        <taxon>Arthropoda</taxon>
        <taxon>Chelicerata</taxon>
        <taxon>Arachnida</taxon>
        <taxon>Araneae</taxon>
        <taxon>Araneomorphae</taxon>
        <taxon>Entelegynae</taxon>
        <taxon>Araneoidea</taxon>
        <taxon>Araneidae</taxon>
        <taxon>Araneus</taxon>
    </lineage>
</organism>
<gene>
    <name evidence="2" type="primary">ZNF318_1</name>
    <name evidence="2" type="ORF">AVEN_46854_1</name>
</gene>
<feature type="region of interest" description="Disordered" evidence="1">
    <location>
        <begin position="192"/>
        <end position="227"/>
    </location>
</feature>
<evidence type="ECO:0000313" key="2">
    <source>
        <dbReference type="EMBL" id="GBM05309.1"/>
    </source>
</evidence>
<evidence type="ECO:0000256" key="1">
    <source>
        <dbReference type="SAM" id="MobiDB-lite"/>
    </source>
</evidence>
<feature type="compositionally biased region" description="Polar residues" evidence="1">
    <location>
        <begin position="20"/>
        <end position="34"/>
    </location>
</feature>
<dbReference type="Proteomes" id="UP000499080">
    <property type="component" value="Unassembled WGS sequence"/>
</dbReference>
<dbReference type="EMBL" id="BGPR01000214">
    <property type="protein sequence ID" value="GBM05309.1"/>
    <property type="molecule type" value="Genomic_DNA"/>
</dbReference>
<dbReference type="AlphaFoldDB" id="A0A4Y2CMA7"/>
<sequence length="227" mass="25313">EQKNNVLVSTSSEDGKSTNENETNSRSLNANQRDNNVNSLLNSSNSNTAASYYENVSEGREKMELIEDQLAVAKRSPTSSIIKIEVKEEINEPIETFQLENVSNKQSADMKSEINAETVDGVFSKSSTLTEVAKLDQNFPVKNAEPSQVQSLNDFMPENVINMKEDKEAIPSEDSKQYFKKCDSEDIVNKISTDGQPLLNEPEESANKEELKGELNSDTDEYETAEN</sequence>
<feature type="compositionally biased region" description="Basic and acidic residues" evidence="1">
    <location>
        <begin position="205"/>
        <end position="215"/>
    </location>
</feature>
<protein>
    <submittedName>
        <fullName evidence="2">Zinc finger protein 318</fullName>
    </submittedName>
</protein>
<proteinExistence type="predicted"/>
<name>A0A4Y2CMA7_ARAVE</name>
<feature type="compositionally biased region" description="Low complexity" evidence="1">
    <location>
        <begin position="35"/>
        <end position="47"/>
    </location>
</feature>
<feature type="region of interest" description="Disordered" evidence="1">
    <location>
        <begin position="1"/>
        <end position="54"/>
    </location>
</feature>
<reference evidence="2 3" key="1">
    <citation type="journal article" date="2019" name="Sci. Rep.">
        <title>Orb-weaving spider Araneus ventricosus genome elucidates the spidroin gene catalogue.</title>
        <authorList>
            <person name="Kono N."/>
            <person name="Nakamura H."/>
            <person name="Ohtoshi R."/>
            <person name="Moran D.A.P."/>
            <person name="Shinohara A."/>
            <person name="Yoshida Y."/>
            <person name="Fujiwara M."/>
            <person name="Mori M."/>
            <person name="Tomita M."/>
            <person name="Arakawa K."/>
        </authorList>
    </citation>
    <scope>NUCLEOTIDE SEQUENCE [LARGE SCALE GENOMIC DNA]</scope>
</reference>
<feature type="non-terminal residue" evidence="2">
    <location>
        <position position="1"/>
    </location>
</feature>
<feature type="compositionally biased region" description="Acidic residues" evidence="1">
    <location>
        <begin position="217"/>
        <end position="227"/>
    </location>
</feature>